<reference evidence="2" key="1">
    <citation type="submission" date="2018-08" db="EMBL/GenBank/DDBJ databases">
        <title>Identification of Burkholderia cepacia strains that express a Burkholderia pseudomallei-like capsular polysaccharide.</title>
        <authorList>
            <person name="Burtnick M.N."/>
            <person name="Vongsouvath M."/>
            <person name="Newton P."/>
            <person name="Wuthiekanun V."/>
            <person name="Limmathurotsakul D."/>
            <person name="Brett P.J."/>
            <person name="Chantratita N."/>
            <person name="Dance D.A."/>
        </authorList>
    </citation>
    <scope>NUCLEOTIDE SEQUENCE</scope>
    <source>
        <strain evidence="2">SBXCC001</strain>
    </source>
</reference>
<gene>
    <name evidence="2" type="ORF">C7S16_6671</name>
</gene>
<comment type="caution">
    <text evidence="2">The sequence shown here is derived from an EMBL/GenBank/DDBJ whole genome shotgun (WGS) entry which is preliminary data.</text>
</comment>
<protein>
    <submittedName>
        <fullName evidence="2">Uncharacterized protein</fullName>
    </submittedName>
</protein>
<evidence type="ECO:0000313" key="3">
    <source>
        <dbReference type="Proteomes" id="UP001272137"/>
    </source>
</evidence>
<feature type="region of interest" description="Disordered" evidence="1">
    <location>
        <begin position="1"/>
        <end position="26"/>
    </location>
</feature>
<dbReference type="AlphaFoldDB" id="A0AAW9CTB7"/>
<evidence type="ECO:0000256" key="1">
    <source>
        <dbReference type="SAM" id="MobiDB-lite"/>
    </source>
</evidence>
<dbReference type="Proteomes" id="UP001272137">
    <property type="component" value="Unassembled WGS sequence"/>
</dbReference>
<organism evidence="2 3">
    <name type="scientific">Burkholderia thailandensis</name>
    <dbReference type="NCBI Taxonomy" id="57975"/>
    <lineage>
        <taxon>Bacteria</taxon>
        <taxon>Pseudomonadati</taxon>
        <taxon>Pseudomonadota</taxon>
        <taxon>Betaproteobacteria</taxon>
        <taxon>Burkholderiales</taxon>
        <taxon>Burkholderiaceae</taxon>
        <taxon>Burkholderia</taxon>
        <taxon>pseudomallei group</taxon>
    </lineage>
</organism>
<dbReference type="EMBL" id="QXCT01000001">
    <property type="protein sequence ID" value="MDW9253657.1"/>
    <property type="molecule type" value="Genomic_DNA"/>
</dbReference>
<sequence>MKDDGGASRRRRCGWPGEMQPGRAVTKCRSRRLAAADSLPVTARTMRCDAP</sequence>
<proteinExistence type="predicted"/>
<accession>A0AAW9CTB7</accession>
<evidence type="ECO:0000313" key="2">
    <source>
        <dbReference type="EMBL" id="MDW9253657.1"/>
    </source>
</evidence>
<name>A0AAW9CTB7_BURTH</name>